<comment type="subcellular location">
    <subcellularLocation>
        <location evidence="1">Host cytoplasm</location>
    </subcellularLocation>
</comment>
<keyword evidence="5" id="KW-0808">Transferase</keyword>
<evidence type="ECO:0000256" key="4">
    <source>
        <dbReference type="ARBA" id="ARBA00022527"/>
    </source>
</evidence>
<sequence length="518" mass="56748">MLCTLSGKSALHRMVGLLDGVVWCYRTYLSFTRYFNTCVAIDGDESVPHLLRGDFVSTTEVCDIPRAYCLLSIDGIKKMTIGSFGSVGSSPSSSNTGANADNNKQSHDYATFKKKYKLGPELGRGGFGTVYSGFRISDGLPVAVKFVARNNVTDWKRVPNGGRDMPLEIVLLSECTDIPGVIHMFDWFERSDGFLIVMERPSPCQDLFDYISEHGPLEEGLARAFFKQVVDTAIACANINVVHRDIKDENLIVDLKDGRLKLVDFGSGAFSKAQGEMYTDFEGTRVYSPPEWILQSKYDGLKATVWSLGILLYDMVSGDIPFHRDEEIIRRTPIIWRTKLTKACEHLIEHCLMFDADERYDLKDIIRHPWMCDGDSSLPLTPAELNAGRHKLSSVPTKLETHAVPHPVSRHPVAGQRASDHRSLNGVSSMGLYFEPSIHQSSLSSVCTSSGGSVLAVGKQCTHMVSHRHLPGCRAALGCPLGPCSMASTCSSAFSSSSSSGYGTTSSPPTGSLMLGSY</sequence>
<feature type="region of interest" description="Disordered" evidence="13">
    <location>
        <begin position="495"/>
        <end position="518"/>
    </location>
</feature>
<dbReference type="InterPro" id="IPR017441">
    <property type="entry name" value="Protein_kinase_ATP_BS"/>
</dbReference>
<dbReference type="AlphaFoldDB" id="A0A0M3HF34"/>
<evidence type="ECO:0000256" key="2">
    <source>
        <dbReference type="ARBA" id="ARBA00012513"/>
    </source>
</evidence>
<dbReference type="GO" id="GO:0005737">
    <property type="term" value="C:cytoplasm"/>
    <property type="evidence" value="ECO:0007669"/>
    <property type="project" value="TreeGrafter"/>
</dbReference>
<dbReference type="SUPFAM" id="SSF56112">
    <property type="entry name" value="Protein kinase-like (PK-like)"/>
    <property type="match status" value="1"/>
</dbReference>
<evidence type="ECO:0000256" key="12">
    <source>
        <dbReference type="PROSITE-ProRule" id="PRU10141"/>
    </source>
</evidence>
<feature type="domain" description="Protein kinase" evidence="14">
    <location>
        <begin position="116"/>
        <end position="371"/>
    </location>
</feature>
<keyword evidence="7" id="KW-0418">Kinase</keyword>
<keyword evidence="15" id="KW-1185">Reference proteome</keyword>
<dbReference type="GO" id="GO:0004674">
    <property type="term" value="F:protein serine/threonine kinase activity"/>
    <property type="evidence" value="ECO:0007669"/>
    <property type="project" value="UniProtKB-KW"/>
</dbReference>
<evidence type="ECO:0000256" key="13">
    <source>
        <dbReference type="SAM" id="MobiDB-lite"/>
    </source>
</evidence>
<dbReference type="PANTHER" id="PTHR22984">
    <property type="entry name" value="SERINE/THREONINE-PROTEIN KINASE PIM"/>
    <property type="match status" value="1"/>
</dbReference>
<evidence type="ECO:0000256" key="5">
    <source>
        <dbReference type="ARBA" id="ARBA00022679"/>
    </source>
</evidence>
<evidence type="ECO:0000256" key="8">
    <source>
        <dbReference type="ARBA" id="ARBA00022840"/>
    </source>
</evidence>
<dbReference type="PROSITE" id="PS50011">
    <property type="entry name" value="PROTEIN_KINASE_DOM"/>
    <property type="match status" value="1"/>
</dbReference>
<dbReference type="PANTHER" id="PTHR22984:SF25">
    <property type="entry name" value="PROTEIN KINASE DOMAIN-CONTAINING PROTEIN"/>
    <property type="match status" value="1"/>
</dbReference>
<keyword evidence="4" id="KW-0723">Serine/threonine-protein kinase</keyword>
<keyword evidence="8 12" id="KW-0067">ATP-binding</keyword>
<reference evidence="16" key="1">
    <citation type="submission" date="2017-02" db="UniProtKB">
        <authorList>
            <consortium name="WormBaseParasite"/>
        </authorList>
    </citation>
    <scope>IDENTIFICATION</scope>
</reference>
<comment type="catalytic activity">
    <reaction evidence="10">
        <text>L-threonyl-[protein] + ATP = O-phospho-L-threonyl-[protein] + ADP + H(+)</text>
        <dbReference type="Rhea" id="RHEA:46608"/>
        <dbReference type="Rhea" id="RHEA-COMP:11060"/>
        <dbReference type="Rhea" id="RHEA-COMP:11605"/>
        <dbReference type="ChEBI" id="CHEBI:15378"/>
        <dbReference type="ChEBI" id="CHEBI:30013"/>
        <dbReference type="ChEBI" id="CHEBI:30616"/>
        <dbReference type="ChEBI" id="CHEBI:61977"/>
        <dbReference type="ChEBI" id="CHEBI:456216"/>
        <dbReference type="EC" id="2.7.11.1"/>
    </reaction>
</comment>
<evidence type="ECO:0000313" key="15">
    <source>
        <dbReference type="Proteomes" id="UP000036681"/>
    </source>
</evidence>
<dbReference type="Pfam" id="PF00069">
    <property type="entry name" value="Pkinase"/>
    <property type="match status" value="1"/>
</dbReference>
<comment type="catalytic activity">
    <reaction evidence="11">
        <text>L-seryl-[protein] + ATP = O-phospho-L-seryl-[protein] + ADP + H(+)</text>
        <dbReference type="Rhea" id="RHEA:17989"/>
        <dbReference type="Rhea" id="RHEA-COMP:9863"/>
        <dbReference type="Rhea" id="RHEA-COMP:11604"/>
        <dbReference type="ChEBI" id="CHEBI:15378"/>
        <dbReference type="ChEBI" id="CHEBI:29999"/>
        <dbReference type="ChEBI" id="CHEBI:30616"/>
        <dbReference type="ChEBI" id="CHEBI:83421"/>
        <dbReference type="ChEBI" id="CHEBI:456216"/>
        <dbReference type="EC" id="2.7.11.1"/>
    </reaction>
</comment>
<dbReference type="InterPro" id="IPR011009">
    <property type="entry name" value="Kinase-like_dom_sf"/>
</dbReference>
<dbReference type="InterPro" id="IPR000719">
    <property type="entry name" value="Prot_kinase_dom"/>
</dbReference>
<evidence type="ECO:0000256" key="11">
    <source>
        <dbReference type="ARBA" id="ARBA00048679"/>
    </source>
</evidence>
<evidence type="ECO:0000256" key="9">
    <source>
        <dbReference type="ARBA" id="ARBA00023200"/>
    </source>
</evidence>
<dbReference type="GO" id="GO:0005524">
    <property type="term" value="F:ATP binding"/>
    <property type="evidence" value="ECO:0007669"/>
    <property type="project" value="UniProtKB-UniRule"/>
</dbReference>
<keyword evidence="9" id="KW-1035">Host cytoplasm</keyword>
<evidence type="ECO:0000313" key="16">
    <source>
        <dbReference type="WBParaSite" id="ALUE_0000012901-mRNA-1"/>
    </source>
</evidence>
<proteinExistence type="predicted"/>
<keyword evidence="6 12" id="KW-0547">Nucleotide-binding</keyword>
<dbReference type="GO" id="GO:0030430">
    <property type="term" value="C:host cell cytoplasm"/>
    <property type="evidence" value="ECO:0007669"/>
    <property type="project" value="UniProtKB-SubCell"/>
</dbReference>
<feature type="binding site" evidence="12">
    <location>
        <position position="145"/>
    </location>
    <ligand>
        <name>ATP</name>
        <dbReference type="ChEBI" id="CHEBI:30616"/>
    </ligand>
</feature>
<dbReference type="PROSITE" id="PS00107">
    <property type="entry name" value="PROTEIN_KINASE_ATP"/>
    <property type="match status" value="1"/>
</dbReference>
<organism evidence="15 16">
    <name type="scientific">Ascaris lumbricoides</name>
    <name type="common">Giant roundworm</name>
    <dbReference type="NCBI Taxonomy" id="6252"/>
    <lineage>
        <taxon>Eukaryota</taxon>
        <taxon>Metazoa</taxon>
        <taxon>Ecdysozoa</taxon>
        <taxon>Nematoda</taxon>
        <taxon>Chromadorea</taxon>
        <taxon>Rhabditida</taxon>
        <taxon>Spirurina</taxon>
        <taxon>Ascaridomorpha</taxon>
        <taxon>Ascaridoidea</taxon>
        <taxon>Ascarididae</taxon>
        <taxon>Ascaris</taxon>
    </lineage>
</organism>
<accession>A0A0M3HF34</accession>
<dbReference type="Gene3D" id="3.30.200.20">
    <property type="entry name" value="Phosphorylase Kinase, domain 1"/>
    <property type="match status" value="1"/>
</dbReference>
<evidence type="ECO:0000256" key="6">
    <source>
        <dbReference type="ARBA" id="ARBA00022741"/>
    </source>
</evidence>
<dbReference type="WBParaSite" id="ALUE_0000012901-mRNA-1">
    <property type="protein sequence ID" value="ALUE_0000012901-mRNA-1"/>
    <property type="gene ID" value="ALUE_0000012901"/>
</dbReference>
<evidence type="ECO:0000256" key="10">
    <source>
        <dbReference type="ARBA" id="ARBA00047899"/>
    </source>
</evidence>
<evidence type="ECO:0000259" key="14">
    <source>
        <dbReference type="PROSITE" id="PS50011"/>
    </source>
</evidence>
<dbReference type="SMART" id="SM00220">
    <property type="entry name" value="S_TKc"/>
    <property type="match status" value="1"/>
</dbReference>
<dbReference type="PROSITE" id="PS00108">
    <property type="entry name" value="PROTEIN_KINASE_ST"/>
    <property type="match status" value="1"/>
</dbReference>
<protein>
    <recommendedName>
        <fullName evidence="3">Serine/threonine-protein kinase 1</fullName>
        <ecNumber evidence="2">2.7.11.1</ecNumber>
    </recommendedName>
</protein>
<dbReference type="InterPro" id="IPR008271">
    <property type="entry name" value="Ser/Thr_kinase_AS"/>
</dbReference>
<dbReference type="CDD" id="cd14005">
    <property type="entry name" value="STKc_PIM"/>
    <property type="match status" value="1"/>
</dbReference>
<evidence type="ECO:0000256" key="7">
    <source>
        <dbReference type="ARBA" id="ARBA00022777"/>
    </source>
</evidence>
<evidence type="ECO:0000256" key="3">
    <source>
        <dbReference type="ARBA" id="ARBA00016885"/>
    </source>
</evidence>
<evidence type="ECO:0000256" key="1">
    <source>
        <dbReference type="ARBA" id="ARBA00004192"/>
    </source>
</evidence>
<feature type="compositionally biased region" description="Low complexity" evidence="13">
    <location>
        <begin position="495"/>
        <end position="512"/>
    </location>
</feature>
<dbReference type="InterPro" id="IPR051138">
    <property type="entry name" value="PIM_Ser/Thr_kinase"/>
</dbReference>
<dbReference type="Proteomes" id="UP000036681">
    <property type="component" value="Unplaced"/>
</dbReference>
<dbReference type="EC" id="2.7.11.1" evidence="2"/>
<dbReference type="FunFam" id="3.30.200.20:FF:000547">
    <property type="entry name" value="Serine/threonine-protein kinase prk-2"/>
    <property type="match status" value="1"/>
</dbReference>
<dbReference type="Gene3D" id="1.10.510.10">
    <property type="entry name" value="Transferase(Phosphotransferase) domain 1"/>
    <property type="match status" value="1"/>
</dbReference>
<name>A0A0M3HF34_ASCLU</name>